<name>A0A1M5AHR2_9SPHI</name>
<dbReference type="InterPro" id="IPR012334">
    <property type="entry name" value="Pectin_lyas_fold"/>
</dbReference>
<feature type="domain" description="PDZ" evidence="2">
    <location>
        <begin position="696"/>
        <end position="778"/>
    </location>
</feature>
<dbReference type="InterPro" id="IPR001478">
    <property type="entry name" value="PDZ"/>
</dbReference>
<proteinExistence type="predicted"/>
<dbReference type="SUPFAM" id="SSF50156">
    <property type="entry name" value="PDZ domain-like"/>
    <property type="match status" value="1"/>
</dbReference>
<evidence type="ECO:0000313" key="3">
    <source>
        <dbReference type="EMBL" id="SHF29808.1"/>
    </source>
</evidence>
<feature type="chain" id="PRO_5013290853" evidence="1">
    <location>
        <begin position="27"/>
        <end position="788"/>
    </location>
</feature>
<dbReference type="STRING" id="288992.SAMN04488522_102751"/>
<dbReference type="SUPFAM" id="SSF51126">
    <property type="entry name" value="Pectin lyase-like"/>
    <property type="match status" value="1"/>
</dbReference>
<dbReference type="RefSeq" id="WP_073230843.1">
    <property type="nucleotide sequence ID" value="NZ_FQUQ01000002.1"/>
</dbReference>
<dbReference type="AlphaFoldDB" id="A0A1M5AHR2"/>
<dbReference type="PANTHER" id="PTHR36453:SF1">
    <property type="entry name" value="RIGHT HANDED BETA HELIX DOMAIN-CONTAINING PROTEIN"/>
    <property type="match status" value="1"/>
</dbReference>
<accession>A0A1M5AHR2</accession>
<dbReference type="Gene3D" id="2.160.20.10">
    <property type="entry name" value="Single-stranded right-handed beta-helix, Pectin lyase-like"/>
    <property type="match status" value="2"/>
</dbReference>
<dbReference type="Pfam" id="PF13180">
    <property type="entry name" value="PDZ_2"/>
    <property type="match status" value="1"/>
</dbReference>
<keyword evidence="4" id="KW-1185">Reference proteome</keyword>
<dbReference type="SMART" id="SM00228">
    <property type="entry name" value="PDZ"/>
    <property type="match status" value="1"/>
</dbReference>
<reference evidence="4" key="1">
    <citation type="submission" date="2016-11" db="EMBL/GenBank/DDBJ databases">
        <authorList>
            <person name="Varghese N."/>
            <person name="Submissions S."/>
        </authorList>
    </citation>
    <scope>NUCLEOTIDE SEQUENCE [LARGE SCALE GENOMIC DNA]</scope>
    <source>
        <strain evidence="4">DSM 16990</strain>
    </source>
</reference>
<dbReference type="InterPro" id="IPR036034">
    <property type="entry name" value="PDZ_sf"/>
</dbReference>
<sequence length="788" mass="88312">MKRTIRPRITLLSCLLTLFLSSNSFAKDFYISSKGNDKNPGSKEKPFATFKRAQMALRSAKGAVTVYVRGGTYYLSAPVIFTALDSRQAKETVTYKSYPGEQVKVSGAQLLQLKWESGKGGIKSAKVAPDISFDQLFVNGKQQRMARYPNYNPDIRFFGGAAADAISPERVKGWAHPEGGFVHALHKHEWGGYQYLISGKDADGKLKLEGGFQNNRQMGMHDKYRYVENVFEELDTLGEWYFNKREKMLYFYPRKGTDLSKARVEVPQLKSLFEFRGTAEQPVKNIRIEGMELSHTLRTFMETKEPLLRSDWTIYRGGAVVMEGAEQVVVKECFFNTVGGNAVFMSNYNRNNLVSGCHIAFAGASGVCFVGDPKAVRSPSFEYGQFVPLKDIDRKPGPQTNNYPSDCTVENTLMYGLGSVEKQVAGVEISMSMDIKVSHNTIYDVPRAGINVSEGTWGGHLIEYNDVYNTVLESGDHGAFNSWGRDRYWHPDYQVMAGIAKDNPALITADVIKPIVIHDNRFRCDHGWDIDLDDGSSNYKIYNNVCLNGGLKLREGFFRTVENNVILNNSFHPHVWFDNSEDVFRHNIVTRNYFPIRVNDWGKEVDANLFPDQQALEAAQKTGTDAHSAYGDPVFVNAAVGDYRVKPGSPALKLGFKNFPMNEFGVKSPALKALVTPVKLPVLISEMKTEGQDSYDFLGAKVKNLNTLGERSATGMSTETGVLILEVPKKSILYGKLQPNDVILKFNDTMVKDMKDLKTVEMGLQLSQKGTVEVFRNQSMKKIEIPLK</sequence>
<protein>
    <submittedName>
        <fullName evidence="3">PDZ domain-containing protein</fullName>
    </submittedName>
</protein>
<organism evidence="3 4">
    <name type="scientific">Pedobacter caeni</name>
    <dbReference type="NCBI Taxonomy" id="288992"/>
    <lineage>
        <taxon>Bacteria</taxon>
        <taxon>Pseudomonadati</taxon>
        <taxon>Bacteroidota</taxon>
        <taxon>Sphingobacteriia</taxon>
        <taxon>Sphingobacteriales</taxon>
        <taxon>Sphingobacteriaceae</taxon>
        <taxon>Pedobacter</taxon>
    </lineage>
</organism>
<dbReference type="PANTHER" id="PTHR36453">
    <property type="entry name" value="SECRETED PROTEIN-RELATED"/>
    <property type="match status" value="1"/>
</dbReference>
<gene>
    <name evidence="3" type="ORF">SAMN04488522_102751</name>
</gene>
<evidence type="ECO:0000256" key="1">
    <source>
        <dbReference type="SAM" id="SignalP"/>
    </source>
</evidence>
<dbReference type="Gene3D" id="2.30.42.10">
    <property type="match status" value="1"/>
</dbReference>
<evidence type="ECO:0000259" key="2">
    <source>
        <dbReference type="SMART" id="SM00228"/>
    </source>
</evidence>
<dbReference type="EMBL" id="FQUQ01000002">
    <property type="protein sequence ID" value="SHF29808.1"/>
    <property type="molecule type" value="Genomic_DNA"/>
</dbReference>
<dbReference type="OrthoDB" id="9808066at2"/>
<dbReference type="SMART" id="SM00710">
    <property type="entry name" value="PbH1"/>
    <property type="match status" value="2"/>
</dbReference>
<keyword evidence="1" id="KW-0732">Signal</keyword>
<dbReference type="InterPro" id="IPR011050">
    <property type="entry name" value="Pectin_lyase_fold/virulence"/>
</dbReference>
<feature type="signal peptide" evidence="1">
    <location>
        <begin position="1"/>
        <end position="26"/>
    </location>
</feature>
<dbReference type="Proteomes" id="UP000184287">
    <property type="component" value="Unassembled WGS sequence"/>
</dbReference>
<dbReference type="InterPro" id="IPR006626">
    <property type="entry name" value="PbH1"/>
</dbReference>
<evidence type="ECO:0000313" key="4">
    <source>
        <dbReference type="Proteomes" id="UP000184287"/>
    </source>
</evidence>